<dbReference type="PIRSF" id="PIRSF001220">
    <property type="entry name" value="L-ASNase_gatD"/>
    <property type="match status" value="1"/>
</dbReference>
<dbReference type="RefSeq" id="WP_069960604.1">
    <property type="nucleotide sequence ID" value="NZ_CP016094.1"/>
</dbReference>
<protein>
    <submittedName>
        <fullName evidence="4">L-asparaginase 1</fullName>
        <ecNumber evidence="4">3.5.1.1</ecNumber>
    </submittedName>
</protein>
<evidence type="ECO:0000256" key="2">
    <source>
        <dbReference type="PIRSR" id="PIRSR001220-2"/>
    </source>
</evidence>
<evidence type="ECO:0000259" key="3">
    <source>
        <dbReference type="Pfam" id="PF00710"/>
    </source>
</evidence>
<accession>A0A1I7PHX9</accession>
<feature type="domain" description="L-asparaginase N-terminal" evidence="3">
    <location>
        <begin position="3"/>
        <end position="155"/>
    </location>
</feature>
<gene>
    <name evidence="4" type="primary">ansA</name>
    <name evidence="4" type="ORF">Verru16b_00271</name>
</gene>
<evidence type="ECO:0000256" key="1">
    <source>
        <dbReference type="PIRSR" id="PIRSR001220-1"/>
    </source>
</evidence>
<proteinExistence type="predicted"/>
<organism evidence="4 5">
    <name type="scientific">Lacunisphaera limnophila</name>
    <dbReference type="NCBI Taxonomy" id="1838286"/>
    <lineage>
        <taxon>Bacteria</taxon>
        <taxon>Pseudomonadati</taxon>
        <taxon>Verrucomicrobiota</taxon>
        <taxon>Opitutia</taxon>
        <taxon>Opitutales</taxon>
        <taxon>Opitutaceae</taxon>
        <taxon>Lacunisphaera</taxon>
    </lineage>
</organism>
<name>A0A1I7PHX9_9BACT</name>
<evidence type="ECO:0000313" key="4">
    <source>
        <dbReference type="EMBL" id="AOS43228.1"/>
    </source>
</evidence>
<dbReference type="Proteomes" id="UP000095228">
    <property type="component" value="Chromosome"/>
</dbReference>
<dbReference type="PANTHER" id="PTHR11707:SF28">
    <property type="entry name" value="60 KDA LYSOPHOSPHOLIPASE"/>
    <property type="match status" value="1"/>
</dbReference>
<dbReference type="InterPro" id="IPR037152">
    <property type="entry name" value="L-asparaginase_N_sf"/>
</dbReference>
<dbReference type="PANTHER" id="PTHR11707">
    <property type="entry name" value="L-ASPARAGINASE"/>
    <property type="match status" value="1"/>
</dbReference>
<keyword evidence="4" id="KW-0378">Hydrolase</keyword>
<reference evidence="4 5" key="1">
    <citation type="submission" date="2016-06" db="EMBL/GenBank/DDBJ databases">
        <title>Three novel species with peptidoglycan cell walls form the new genus Lacunisphaera gen. nov. in the family Opitutaceae of the verrucomicrobial subdivision 4.</title>
        <authorList>
            <person name="Rast P."/>
            <person name="Gloeckner I."/>
            <person name="Jogler M."/>
            <person name="Boedeker C."/>
            <person name="Jeske O."/>
            <person name="Wiegand S."/>
            <person name="Reinhardt R."/>
            <person name="Schumann P."/>
            <person name="Rohde M."/>
            <person name="Spring S."/>
            <person name="Gloeckner F.O."/>
            <person name="Jogler C."/>
        </authorList>
    </citation>
    <scope>NUCLEOTIDE SEQUENCE [LARGE SCALE GENOMIC DNA]</scope>
    <source>
        <strain evidence="4 5">IG16b</strain>
    </source>
</reference>
<dbReference type="PIRSF" id="PIRSF500176">
    <property type="entry name" value="L_ASNase"/>
    <property type="match status" value="1"/>
</dbReference>
<dbReference type="AlphaFoldDB" id="A0A1I7PHX9"/>
<dbReference type="PRINTS" id="PR00139">
    <property type="entry name" value="ASNGLNASE"/>
</dbReference>
<evidence type="ECO:0000313" key="5">
    <source>
        <dbReference type="Proteomes" id="UP000095228"/>
    </source>
</evidence>
<dbReference type="InterPro" id="IPR036152">
    <property type="entry name" value="Asp/glu_Ase-like_sf"/>
</dbReference>
<dbReference type="SUPFAM" id="SSF53774">
    <property type="entry name" value="Glutaminase/Asparaginase"/>
    <property type="match status" value="1"/>
</dbReference>
<dbReference type="PROSITE" id="PS51732">
    <property type="entry name" value="ASN_GLN_ASE_3"/>
    <property type="match status" value="1"/>
</dbReference>
<dbReference type="InterPro" id="IPR027474">
    <property type="entry name" value="L-asparaginase_N"/>
</dbReference>
<dbReference type="PATRIC" id="fig|1838286.3.peg.273"/>
<feature type="binding site" evidence="2">
    <location>
        <begin position="82"/>
        <end position="83"/>
    </location>
    <ligand>
        <name>substrate</name>
    </ligand>
</feature>
<dbReference type="Pfam" id="PF00710">
    <property type="entry name" value="Asparaginase"/>
    <property type="match status" value="1"/>
</dbReference>
<dbReference type="EMBL" id="CP016094">
    <property type="protein sequence ID" value="AOS43228.1"/>
    <property type="molecule type" value="Genomic_DNA"/>
</dbReference>
<dbReference type="InterPro" id="IPR006034">
    <property type="entry name" value="Asparaginase/glutaminase-like"/>
</dbReference>
<dbReference type="Gene3D" id="3.40.50.1170">
    <property type="entry name" value="L-asparaginase, N-terminal domain"/>
    <property type="match status" value="1"/>
</dbReference>
<sequence length="161" mass="17411">MRLRVITTGGTIDKVYFDAASTYDVGDPQVGPLFKEANVTFDFVVESVLQKDSLQMTDADRALIRERVLAAPENLILITHGTDTMTATAAHLGDLPGKVIVFTGSMVPARFRQSDALFNLGCAVGAVQVLPPGIYIAMNGQVFPAAEVRKNRAQSRFEPKA</sequence>
<dbReference type="EC" id="3.5.1.1" evidence="4"/>
<feature type="binding site" evidence="2">
    <location>
        <position position="53"/>
    </location>
    <ligand>
        <name>substrate</name>
    </ligand>
</feature>
<dbReference type="OrthoDB" id="9788068at2"/>
<dbReference type="STRING" id="1838286.Verru16b_00271"/>
<dbReference type="GO" id="GO:0004067">
    <property type="term" value="F:asparaginase activity"/>
    <property type="evidence" value="ECO:0007669"/>
    <property type="project" value="UniProtKB-UniRule"/>
</dbReference>
<feature type="active site" description="O-isoaspartyl threonine intermediate" evidence="1">
    <location>
        <position position="11"/>
    </location>
</feature>
<dbReference type="KEGG" id="obg:Verru16b_00271"/>
<keyword evidence="5" id="KW-1185">Reference proteome</keyword>